<dbReference type="EMBL" id="CP018047">
    <property type="protein sequence ID" value="AQU69693.1"/>
    <property type="molecule type" value="Genomic_DNA"/>
</dbReference>
<organism evidence="2 3">
    <name type="scientific">Streptomyces niveus</name>
    <name type="common">Streptomyces spheroides</name>
    <dbReference type="NCBI Taxonomy" id="193462"/>
    <lineage>
        <taxon>Bacteria</taxon>
        <taxon>Bacillati</taxon>
        <taxon>Actinomycetota</taxon>
        <taxon>Actinomycetes</taxon>
        <taxon>Kitasatosporales</taxon>
        <taxon>Streptomycetaceae</taxon>
        <taxon>Streptomyces</taxon>
    </lineage>
</organism>
<dbReference type="KEGG" id="snw:BBN63_29385"/>
<keyword evidence="3" id="KW-1185">Reference proteome</keyword>
<sequence>MATWYEIRSQHTEFADKVSACFAAGVNKTIATLRRDGSPRISAIELEFKDGDVTLGMMGGSVKLRDARRDPRVAVHSPTIDAPEGETWHGDAKLSGVLVETPAPAGNPHVGAGFFRIDIREVALTYLGTPADHLVIESWHAGHGWRRRTH</sequence>
<name>A0A1U9R0D6_STRNV</name>
<evidence type="ECO:0000256" key="1">
    <source>
        <dbReference type="ARBA" id="ARBA00023002"/>
    </source>
</evidence>
<keyword evidence="1" id="KW-0560">Oxidoreductase</keyword>
<dbReference type="GO" id="GO:0070967">
    <property type="term" value="F:coenzyme F420 binding"/>
    <property type="evidence" value="ECO:0007669"/>
    <property type="project" value="TreeGrafter"/>
</dbReference>
<dbReference type="InterPro" id="IPR012349">
    <property type="entry name" value="Split_barrel_FMN-bd"/>
</dbReference>
<dbReference type="SUPFAM" id="SSF50475">
    <property type="entry name" value="FMN-binding split barrel"/>
    <property type="match status" value="1"/>
</dbReference>
<dbReference type="PANTHER" id="PTHR35176">
    <property type="entry name" value="HEME OXYGENASE HI_0854-RELATED"/>
    <property type="match status" value="1"/>
</dbReference>
<dbReference type="InterPro" id="IPR052019">
    <property type="entry name" value="F420H2_bilvrd_red/Heme_oxyg"/>
</dbReference>
<evidence type="ECO:0000313" key="2">
    <source>
        <dbReference type="EMBL" id="AQU69693.1"/>
    </source>
</evidence>
<gene>
    <name evidence="2" type="ORF">BBN63_29385</name>
</gene>
<reference evidence="2 3" key="1">
    <citation type="submission" date="2016-11" db="EMBL/GenBank/DDBJ databases">
        <title>Complete genome sequence of Streptomyces niveus SCSIO 3406.</title>
        <authorList>
            <person name="Zhu Q."/>
            <person name="Cheng W."/>
            <person name="Song Y."/>
            <person name="Li Q."/>
            <person name="Ju J."/>
        </authorList>
    </citation>
    <scope>NUCLEOTIDE SEQUENCE [LARGE SCALE GENOMIC DNA]</scope>
    <source>
        <strain evidence="2 3">SCSIO 3406</strain>
    </source>
</reference>
<dbReference type="AlphaFoldDB" id="A0A1U9R0D6"/>
<dbReference type="PANTHER" id="PTHR35176:SF6">
    <property type="entry name" value="HEME OXYGENASE HI_0854-RELATED"/>
    <property type="match status" value="1"/>
</dbReference>
<protein>
    <submittedName>
        <fullName evidence="2">Pyridoxamine 5-phosphate oxidase</fullName>
    </submittedName>
</protein>
<evidence type="ECO:0000313" key="3">
    <source>
        <dbReference type="Proteomes" id="UP000189677"/>
    </source>
</evidence>
<proteinExistence type="predicted"/>
<dbReference type="Gene3D" id="2.30.110.10">
    <property type="entry name" value="Electron Transport, Fmn-binding Protein, Chain A"/>
    <property type="match status" value="1"/>
</dbReference>
<dbReference type="RefSeq" id="WP_078078343.1">
    <property type="nucleotide sequence ID" value="NZ_CP018047.1"/>
</dbReference>
<dbReference type="GO" id="GO:0005829">
    <property type="term" value="C:cytosol"/>
    <property type="evidence" value="ECO:0007669"/>
    <property type="project" value="TreeGrafter"/>
</dbReference>
<dbReference type="OrthoDB" id="5115613at2"/>
<accession>A0A1U9R0D6</accession>
<dbReference type="GO" id="GO:0016627">
    <property type="term" value="F:oxidoreductase activity, acting on the CH-CH group of donors"/>
    <property type="evidence" value="ECO:0007669"/>
    <property type="project" value="TreeGrafter"/>
</dbReference>
<dbReference type="Proteomes" id="UP000189677">
    <property type="component" value="Chromosome"/>
</dbReference>